<dbReference type="GeneID" id="89971578"/>
<evidence type="ECO:0000256" key="2">
    <source>
        <dbReference type="SAM" id="Phobius"/>
    </source>
</evidence>
<dbReference type="Proteomes" id="UP001358417">
    <property type="component" value="Unassembled WGS sequence"/>
</dbReference>
<comment type="caution">
    <text evidence="3">The sequence shown here is derived from an EMBL/GenBank/DDBJ whole genome shotgun (WGS) entry which is preliminary data.</text>
</comment>
<dbReference type="AlphaFoldDB" id="A0AAV9NBF9"/>
<dbReference type="PANTHER" id="PTHR35041:SF6">
    <property type="entry name" value="FORMYLMETHIONINE DEFORMYLASE-LIKE PROTEIN-RELATED"/>
    <property type="match status" value="1"/>
</dbReference>
<feature type="transmembrane region" description="Helical" evidence="2">
    <location>
        <begin position="154"/>
        <end position="173"/>
    </location>
</feature>
<sequence length="651" mass="71967">MTVSMSRTKERTFEHHGNSGYAPVEDVKGRQPKYRDLGQTQKSKWKSQKWTSPAVMLSCFALGLLFAVGHHFYYRWLDGQVVGNTTRQQWSLRIGSFFALATAASLKVAMANACMQYIWLRLRQRYHKMETIDAAFTMTVDISPFFHSELYKNMHIGVVIAILIWTIPVASIFPPATLSVAVRSLLNTSSFDVLQPSIAAPNPLNQYGKDPSETVASAYMDAPNIFATLVKSTAFSGKIAAPQALVAATNYSYTLETHIPRFKCAEKPNGSARQLDSAQIFVEPLAEPLTSFNKDTFEYVNGQFAENGVENAGTGLIFYFGVAILEGNDLDGRDLETIGFNKTQVIFDMTSEELISRPYRGAFSGSVEIAVLTNPGRIKFVQCDFYNSSFTTEIFFDNGIGETRVLSVKDFGRIQNFTQDSGMPASYLHYFLEMSKFLTGGTVAQDTIENWADPMPFRVVYSRFGPDSTILATASDFSQMLHYRNDWVSNATYTPSPPPPATNVTFADMFNELSINVSLSLMSTASLSRTTSVTGNISTIQTVYEYRPENLFISYGTAIFCSLISLLVGIIAYQQNGEGHDVKVSTIGAMMQNPELAPLLRRSVDATQSGSVGDSDSSQLRLRLGTYPGPDFVGRNYVGFVQQEGPDTSKG</sequence>
<dbReference type="RefSeq" id="XP_064705332.1">
    <property type="nucleotide sequence ID" value="XM_064846979.1"/>
</dbReference>
<evidence type="ECO:0000313" key="3">
    <source>
        <dbReference type="EMBL" id="KAK5050832.1"/>
    </source>
</evidence>
<proteinExistence type="predicted"/>
<dbReference type="PANTHER" id="PTHR35041">
    <property type="entry name" value="MEDIATOR OF RNA POLYMERASE II TRANSCRIPTION SUBUNIT 1"/>
    <property type="match status" value="1"/>
</dbReference>
<evidence type="ECO:0000313" key="4">
    <source>
        <dbReference type="Proteomes" id="UP001358417"/>
    </source>
</evidence>
<feature type="transmembrane region" description="Helical" evidence="2">
    <location>
        <begin position="54"/>
        <end position="74"/>
    </location>
</feature>
<keyword evidence="2" id="KW-1133">Transmembrane helix</keyword>
<keyword evidence="2" id="KW-0812">Transmembrane</keyword>
<feature type="transmembrane region" description="Helical" evidence="2">
    <location>
        <begin position="94"/>
        <end position="120"/>
    </location>
</feature>
<feature type="region of interest" description="Disordered" evidence="1">
    <location>
        <begin position="1"/>
        <end position="25"/>
    </location>
</feature>
<organism evidence="3 4">
    <name type="scientific">Exophiala bonariae</name>
    <dbReference type="NCBI Taxonomy" id="1690606"/>
    <lineage>
        <taxon>Eukaryota</taxon>
        <taxon>Fungi</taxon>
        <taxon>Dikarya</taxon>
        <taxon>Ascomycota</taxon>
        <taxon>Pezizomycotina</taxon>
        <taxon>Eurotiomycetes</taxon>
        <taxon>Chaetothyriomycetidae</taxon>
        <taxon>Chaetothyriales</taxon>
        <taxon>Herpotrichiellaceae</taxon>
        <taxon>Exophiala</taxon>
    </lineage>
</organism>
<name>A0AAV9NBF9_9EURO</name>
<gene>
    <name evidence="3" type="ORF">LTR84_003391</name>
</gene>
<keyword evidence="2" id="KW-0472">Membrane</keyword>
<evidence type="ECO:0000256" key="1">
    <source>
        <dbReference type="SAM" id="MobiDB-lite"/>
    </source>
</evidence>
<feature type="transmembrane region" description="Helical" evidence="2">
    <location>
        <begin position="552"/>
        <end position="573"/>
    </location>
</feature>
<protein>
    <submittedName>
        <fullName evidence="3">Uncharacterized protein</fullName>
    </submittedName>
</protein>
<dbReference type="EMBL" id="JAVRRD010000016">
    <property type="protein sequence ID" value="KAK5050832.1"/>
    <property type="molecule type" value="Genomic_DNA"/>
</dbReference>
<reference evidence="3 4" key="1">
    <citation type="submission" date="2023-08" db="EMBL/GenBank/DDBJ databases">
        <title>Black Yeasts Isolated from many extreme environments.</title>
        <authorList>
            <person name="Coleine C."/>
            <person name="Stajich J.E."/>
            <person name="Selbmann L."/>
        </authorList>
    </citation>
    <scope>NUCLEOTIDE SEQUENCE [LARGE SCALE GENOMIC DNA]</scope>
    <source>
        <strain evidence="3 4">CCFEE 5792</strain>
    </source>
</reference>
<keyword evidence="4" id="KW-1185">Reference proteome</keyword>
<feature type="compositionally biased region" description="Basic and acidic residues" evidence="1">
    <location>
        <begin position="7"/>
        <end position="17"/>
    </location>
</feature>
<accession>A0AAV9NBF9</accession>